<comment type="subcellular location">
    <subcellularLocation>
        <location evidence="2">Cytoplasm</location>
    </subcellularLocation>
</comment>
<dbReference type="Gene3D" id="3.40.50.720">
    <property type="entry name" value="NAD(P)-binding Rossmann-like Domain"/>
    <property type="match status" value="1"/>
</dbReference>
<gene>
    <name evidence="2" type="primary">proC</name>
    <name evidence="6" type="ORF">EJP82_11740</name>
</gene>
<dbReference type="EMBL" id="RZNY01000008">
    <property type="protein sequence ID" value="RUT46516.1"/>
    <property type="molecule type" value="Genomic_DNA"/>
</dbReference>
<evidence type="ECO:0000256" key="2">
    <source>
        <dbReference type="HAMAP-Rule" id="MF_01925"/>
    </source>
</evidence>
<keyword evidence="2" id="KW-0560">Oxidoreductase</keyword>
<evidence type="ECO:0000256" key="3">
    <source>
        <dbReference type="PIRSR" id="PIRSR000193-1"/>
    </source>
</evidence>
<dbReference type="RefSeq" id="WP_127192249.1">
    <property type="nucleotide sequence ID" value="NZ_RZNY01000008.1"/>
</dbReference>
<organism evidence="6 7">
    <name type="scientific">Paenibacillus anaericanus</name>
    <dbReference type="NCBI Taxonomy" id="170367"/>
    <lineage>
        <taxon>Bacteria</taxon>
        <taxon>Bacillati</taxon>
        <taxon>Bacillota</taxon>
        <taxon>Bacilli</taxon>
        <taxon>Bacillales</taxon>
        <taxon>Paenibacillaceae</taxon>
        <taxon>Paenibacillus</taxon>
    </lineage>
</organism>
<dbReference type="HAMAP" id="MF_01925">
    <property type="entry name" value="P5C_reductase"/>
    <property type="match status" value="1"/>
</dbReference>
<feature type="domain" description="Pyrroline-5-carboxylate reductase dimerisation" evidence="5">
    <location>
        <begin position="159"/>
        <end position="261"/>
    </location>
</feature>
<dbReference type="SUPFAM" id="SSF51735">
    <property type="entry name" value="NAD(P)-binding Rossmann-fold domains"/>
    <property type="match status" value="1"/>
</dbReference>
<reference evidence="6 7" key="1">
    <citation type="submission" date="2018-12" db="EMBL/GenBank/DDBJ databases">
        <authorList>
            <person name="Sun L."/>
            <person name="Chen Z."/>
        </authorList>
    </citation>
    <scope>NUCLEOTIDE SEQUENCE [LARGE SCALE GENOMIC DNA]</scope>
    <source>
        <strain evidence="6 7">DSM 15890</strain>
    </source>
</reference>
<dbReference type="GO" id="GO:0055129">
    <property type="term" value="P:L-proline biosynthetic process"/>
    <property type="evidence" value="ECO:0007669"/>
    <property type="project" value="UniProtKB-UniRule"/>
</dbReference>
<dbReference type="Gene3D" id="1.10.3730.10">
    <property type="entry name" value="ProC C-terminal domain-like"/>
    <property type="match status" value="1"/>
</dbReference>
<dbReference type="OrthoDB" id="9805754at2"/>
<feature type="domain" description="Pyrroline-5-carboxylate reductase catalytic N-terminal" evidence="4">
    <location>
        <begin position="2"/>
        <end position="97"/>
    </location>
</feature>
<evidence type="ECO:0000313" key="7">
    <source>
        <dbReference type="Proteomes" id="UP000279446"/>
    </source>
</evidence>
<dbReference type="PANTHER" id="PTHR11645">
    <property type="entry name" value="PYRROLINE-5-CARBOXYLATE REDUCTASE"/>
    <property type="match status" value="1"/>
</dbReference>
<evidence type="ECO:0000256" key="1">
    <source>
        <dbReference type="ARBA" id="ARBA00005525"/>
    </source>
</evidence>
<dbReference type="PROSITE" id="PS00521">
    <property type="entry name" value="P5CR"/>
    <property type="match status" value="1"/>
</dbReference>
<dbReference type="InterPro" id="IPR053790">
    <property type="entry name" value="P5CR-like_CS"/>
</dbReference>
<keyword evidence="2" id="KW-0641">Proline biosynthesis</keyword>
<dbReference type="GO" id="GO:0004735">
    <property type="term" value="F:pyrroline-5-carboxylate reductase activity"/>
    <property type="evidence" value="ECO:0007669"/>
    <property type="project" value="UniProtKB-UniRule"/>
</dbReference>
<accession>A0A433Y9M7</accession>
<evidence type="ECO:0000313" key="6">
    <source>
        <dbReference type="EMBL" id="RUT46516.1"/>
    </source>
</evidence>
<comment type="similarity">
    <text evidence="1 2">Belongs to the pyrroline-5-carboxylate reductase family.</text>
</comment>
<dbReference type="Pfam" id="PF14748">
    <property type="entry name" value="P5CR_dimer"/>
    <property type="match status" value="1"/>
</dbReference>
<keyword evidence="2 3" id="KW-0521">NADP</keyword>
<sequence>MKVTFIGTGSMGSLLIGAFLRSGALQPHNIYATNRSSHKAELLAKRHPGLHITHSNVEAARGSHIIFLCVKPLDFPSVISEIRDVLTADQIVISITSPVLIQMLENLIPSKVAKIIPSITNSVHSGASLCIYGKRIQPENRILLKQLMSSVGTPLALRETETRIASDIASCGPAFISYILQQWIDSATELTGISRREATILGAEMLVGTGKLLTEGGFTLEELQQRVAVPGGVTAQGLAILESRLQGVFPSLIEVTHRKYDEDLSKLEISFNNIAQNTRG</sequence>
<proteinExistence type="inferred from homology"/>
<evidence type="ECO:0000259" key="5">
    <source>
        <dbReference type="Pfam" id="PF14748"/>
    </source>
</evidence>
<comment type="catalytic activity">
    <reaction evidence="2">
        <text>L-proline + NADP(+) = (S)-1-pyrroline-5-carboxylate + NADPH + 2 H(+)</text>
        <dbReference type="Rhea" id="RHEA:14109"/>
        <dbReference type="ChEBI" id="CHEBI:15378"/>
        <dbReference type="ChEBI" id="CHEBI:17388"/>
        <dbReference type="ChEBI" id="CHEBI:57783"/>
        <dbReference type="ChEBI" id="CHEBI:58349"/>
        <dbReference type="ChEBI" id="CHEBI:60039"/>
        <dbReference type="EC" id="1.5.1.2"/>
    </reaction>
</comment>
<dbReference type="InterPro" id="IPR028939">
    <property type="entry name" value="P5C_Rdtase_cat_N"/>
</dbReference>
<dbReference type="EC" id="1.5.1.2" evidence="2"/>
<dbReference type="InterPro" id="IPR000304">
    <property type="entry name" value="Pyrroline-COOH_reductase"/>
</dbReference>
<name>A0A433Y9M7_9BACL</name>
<comment type="function">
    <text evidence="2">Catalyzes the reduction of 1-pyrroline-5-carboxylate (PCA) to L-proline.</text>
</comment>
<comment type="caution">
    <text evidence="6">The sequence shown here is derived from an EMBL/GenBank/DDBJ whole genome shotgun (WGS) entry which is preliminary data.</text>
</comment>
<keyword evidence="2" id="KW-0963">Cytoplasm</keyword>
<dbReference type="InterPro" id="IPR029036">
    <property type="entry name" value="P5CR_dimer"/>
</dbReference>
<evidence type="ECO:0000259" key="4">
    <source>
        <dbReference type="Pfam" id="PF03807"/>
    </source>
</evidence>
<dbReference type="UniPathway" id="UPA00098">
    <property type="reaction ID" value="UER00361"/>
</dbReference>
<dbReference type="PIRSF" id="PIRSF000193">
    <property type="entry name" value="Pyrrol-5-carb_rd"/>
    <property type="match status" value="1"/>
</dbReference>
<dbReference type="SUPFAM" id="SSF48179">
    <property type="entry name" value="6-phosphogluconate dehydrogenase C-terminal domain-like"/>
    <property type="match status" value="1"/>
</dbReference>
<dbReference type="InterPro" id="IPR036291">
    <property type="entry name" value="NAD(P)-bd_dom_sf"/>
</dbReference>
<protein>
    <recommendedName>
        <fullName evidence="2">Pyrroline-5-carboxylate reductase</fullName>
        <shortName evidence="2">P5C reductase</shortName>
        <shortName evidence="2">P5CR</shortName>
        <ecNumber evidence="2">1.5.1.2</ecNumber>
    </recommendedName>
    <alternativeName>
        <fullName evidence="2">PCA reductase</fullName>
    </alternativeName>
</protein>
<dbReference type="Pfam" id="PF03807">
    <property type="entry name" value="F420_oxidored"/>
    <property type="match status" value="1"/>
</dbReference>
<dbReference type="NCBIfam" id="NF005814">
    <property type="entry name" value="PRK07680.1"/>
    <property type="match status" value="1"/>
</dbReference>
<feature type="binding site" evidence="3">
    <location>
        <position position="56"/>
    </location>
    <ligand>
        <name>NADPH</name>
        <dbReference type="ChEBI" id="CHEBI:57783"/>
    </ligand>
</feature>
<comment type="pathway">
    <text evidence="2">Amino-acid biosynthesis; L-proline biosynthesis; L-proline from L-glutamate 5-semialdehyde: step 1/1.</text>
</comment>
<dbReference type="Proteomes" id="UP000279446">
    <property type="component" value="Unassembled WGS sequence"/>
</dbReference>
<dbReference type="AlphaFoldDB" id="A0A433Y9M7"/>
<dbReference type="GO" id="GO:0005737">
    <property type="term" value="C:cytoplasm"/>
    <property type="evidence" value="ECO:0007669"/>
    <property type="project" value="UniProtKB-SubCell"/>
</dbReference>
<dbReference type="PANTHER" id="PTHR11645:SF51">
    <property type="entry name" value="COME OPERON PROTEIN 4"/>
    <property type="match status" value="1"/>
</dbReference>
<feature type="binding site" evidence="3">
    <location>
        <begin position="6"/>
        <end position="11"/>
    </location>
    <ligand>
        <name>NADP(+)</name>
        <dbReference type="ChEBI" id="CHEBI:58349"/>
    </ligand>
</feature>
<dbReference type="InterPro" id="IPR008927">
    <property type="entry name" value="6-PGluconate_DH-like_C_sf"/>
</dbReference>
<comment type="catalytic activity">
    <reaction evidence="2">
        <text>L-proline + NAD(+) = (S)-1-pyrroline-5-carboxylate + NADH + 2 H(+)</text>
        <dbReference type="Rhea" id="RHEA:14105"/>
        <dbReference type="ChEBI" id="CHEBI:15378"/>
        <dbReference type="ChEBI" id="CHEBI:17388"/>
        <dbReference type="ChEBI" id="CHEBI:57540"/>
        <dbReference type="ChEBI" id="CHEBI:57945"/>
        <dbReference type="ChEBI" id="CHEBI:60039"/>
        <dbReference type="EC" id="1.5.1.2"/>
    </reaction>
</comment>
<keyword evidence="2" id="KW-0028">Amino-acid biosynthesis</keyword>
<keyword evidence="7" id="KW-1185">Reference proteome</keyword>